<name>A0A7D9DXW5_PARCT</name>
<evidence type="ECO:0000313" key="1">
    <source>
        <dbReference type="EMBL" id="CAB3996755.1"/>
    </source>
</evidence>
<comment type="caution">
    <text evidence="1">The sequence shown here is derived from an EMBL/GenBank/DDBJ whole genome shotgun (WGS) entry which is preliminary data.</text>
</comment>
<dbReference type="Proteomes" id="UP001152795">
    <property type="component" value="Unassembled WGS sequence"/>
</dbReference>
<dbReference type="AlphaFoldDB" id="A0A7D9DXW5"/>
<protein>
    <submittedName>
        <fullName evidence="1">Uncharacterized protein</fullName>
    </submittedName>
</protein>
<organism evidence="1 2">
    <name type="scientific">Paramuricea clavata</name>
    <name type="common">Red gorgonian</name>
    <name type="synonym">Violescent sea-whip</name>
    <dbReference type="NCBI Taxonomy" id="317549"/>
    <lineage>
        <taxon>Eukaryota</taxon>
        <taxon>Metazoa</taxon>
        <taxon>Cnidaria</taxon>
        <taxon>Anthozoa</taxon>
        <taxon>Octocorallia</taxon>
        <taxon>Malacalcyonacea</taxon>
        <taxon>Plexauridae</taxon>
        <taxon>Paramuricea</taxon>
    </lineage>
</organism>
<keyword evidence="2" id="KW-1185">Reference proteome</keyword>
<sequence>MEDFSASGMGNYRRYLNPSLDEFDVNLMMEKATAISMNELRETNGRSGGNKDSFVVEIPGSGDGRGVQMFRQRAQVDTGGMFSKKLRYD</sequence>
<dbReference type="EMBL" id="CACRXK020002939">
    <property type="protein sequence ID" value="CAB3996755.1"/>
    <property type="molecule type" value="Genomic_DNA"/>
</dbReference>
<evidence type="ECO:0000313" key="2">
    <source>
        <dbReference type="Proteomes" id="UP001152795"/>
    </source>
</evidence>
<accession>A0A7D9DXW5</accession>
<gene>
    <name evidence="1" type="ORF">PACLA_8A086079</name>
</gene>
<proteinExistence type="predicted"/>
<reference evidence="1" key="1">
    <citation type="submission" date="2020-04" db="EMBL/GenBank/DDBJ databases">
        <authorList>
            <person name="Alioto T."/>
            <person name="Alioto T."/>
            <person name="Gomez Garrido J."/>
        </authorList>
    </citation>
    <scope>NUCLEOTIDE SEQUENCE</scope>
    <source>
        <strain evidence="1">A484AB</strain>
    </source>
</reference>